<feature type="transmembrane region" description="Helical" evidence="9">
    <location>
        <begin position="87"/>
        <end position="107"/>
    </location>
</feature>
<dbReference type="PROSITE" id="PS51371">
    <property type="entry name" value="CBS"/>
    <property type="match status" value="1"/>
</dbReference>
<evidence type="ECO:0000256" key="6">
    <source>
        <dbReference type="PROSITE-ProRule" id="PRU00703"/>
    </source>
</evidence>
<gene>
    <name evidence="12" type="ORF">CEUSTIGMA_g368.t1</name>
</gene>
<dbReference type="InterPro" id="IPR046342">
    <property type="entry name" value="CBS_dom_sf"/>
</dbReference>
<dbReference type="Proteomes" id="UP000232323">
    <property type="component" value="Unassembled WGS sequence"/>
</dbReference>
<dbReference type="EMBL" id="BEGY01000001">
    <property type="protein sequence ID" value="GAX72913.1"/>
    <property type="molecule type" value="Genomic_DNA"/>
</dbReference>
<evidence type="ECO:0000256" key="7">
    <source>
        <dbReference type="PROSITE-ProRule" id="PRU01193"/>
    </source>
</evidence>
<evidence type="ECO:0000256" key="1">
    <source>
        <dbReference type="ARBA" id="ARBA00004141"/>
    </source>
</evidence>
<evidence type="ECO:0000256" key="8">
    <source>
        <dbReference type="SAM" id="MobiDB-lite"/>
    </source>
</evidence>
<feature type="transmembrane region" description="Helical" evidence="9">
    <location>
        <begin position="29"/>
        <end position="55"/>
    </location>
</feature>
<dbReference type="InterPro" id="IPR002550">
    <property type="entry name" value="CNNM"/>
</dbReference>
<feature type="compositionally biased region" description="Polar residues" evidence="8">
    <location>
        <begin position="710"/>
        <end position="724"/>
    </location>
</feature>
<dbReference type="GO" id="GO:0005737">
    <property type="term" value="C:cytoplasm"/>
    <property type="evidence" value="ECO:0007669"/>
    <property type="project" value="TreeGrafter"/>
</dbReference>
<dbReference type="SUPFAM" id="SSF54631">
    <property type="entry name" value="CBS-domain pair"/>
    <property type="match status" value="1"/>
</dbReference>
<keyword evidence="2 7" id="KW-0812">Transmembrane</keyword>
<evidence type="ECO:0000256" key="4">
    <source>
        <dbReference type="ARBA" id="ARBA00022989"/>
    </source>
</evidence>
<evidence type="ECO:0000256" key="5">
    <source>
        <dbReference type="ARBA" id="ARBA00023136"/>
    </source>
</evidence>
<dbReference type="InterPro" id="IPR000644">
    <property type="entry name" value="CBS_dom"/>
</dbReference>
<dbReference type="GO" id="GO:0016020">
    <property type="term" value="C:membrane"/>
    <property type="evidence" value="ECO:0007669"/>
    <property type="project" value="UniProtKB-SubCell"/>
</dbReference>
<feature type="region of interest" description="Disordered" evidence="8">
    <location>
        <begin position="710"/>
        <end position="734"/>
    </location>
</feature>
<dbReference type="OrthoDB" id="5353557at2759"/>
<evidence type="ECO:0000259" key="11">
    <source>
        <dbReference type="PROSITE" id="PS51846"/>
    </source>
</evidence>
<comment type="subcellular location">
    <subcellularLocation>
        <location evidence="1">Membrane</location>
        <topology evidence="1">Multi-pass membrane protein</topology>
    </subcellularLocation>
</comment>
<name>A0A250WQ15_9CHLO</name>
<comment type="caution">
    <text evidence="12">The sequence shown here is derived from an EMBL/GenBank/DDBJ whole genome shotgun (WGS) entry which is preliminary data.</text>
</comment>
<keyword evidence="3" id="KW-0677">Repeat</keyword>
<feature type="transmembrane region" description="Helical" evidence="9">
    <location>
        <begin position="113"/>
        <end position="132"/>
    </location>
</feature>
<feature type="region of interest" description="Disordered" evidence="8">
    <location>
        <begin position="835"/>
        <end position="868"/>
    </location>
</feature>
<dbReference type="GO" id="GO:0010960">
    <property type="term" value="P:magnesium ion homeostasis"/>
    <property type="evidence" value="ECO:0007669"/>
    <property type="project" value="InterPro"/>
</dbReference>
<dbReference type="PROSITE" id="PS51846">
    <property type="entry name" value="CNNM"/>
    <property type="match status" value="1"/>
</dbReference>
<evidence type="ECO:0000313" key="13">
    <source>
        <dbReference type="Proteomes" id="UP000232323"/>
    </source>
</evidence>
<dbReference type="STRING" id="1157962.A0A250WQ15"/>
<organism evidence="12 13">
    <name type="scientific">Chlamydomonas eustigma</name>
    <dbReference type="NCBI Taxonomy" id="1157962"/>
    <lineage>
        <taxon>Eukaryota</taxon>
        <taxon>Viridiplantae</taxon>
        <taxon>Chlorophyta</taxon>
        <taxon>core chlorophytes</taxon>
        <taxon>Chlorophyceae</taxon>
        <taxon>CS clade</taxon>
        <taxon>Chlamydomonadales</taxon>
        <taxon>Chlamydomonadaceae</taxon>
        <taxon>Chlamydomonas</taxon>
    </lineage>
</organism>
<keyword evidence="6" id="KW-0129">CBS domain</keyword>
<keyword evidence="4 7" id="KW-1133">Transmembrane helix</keyword>
<protein>
    <recommendedName>
        <fullName evidence="14">CNNM transmembrane domain-containing protein</fullName>
    </recommendedName>
</protein>
<dbReference type="PANTHER" id="PTHR12064">
    <property type="entry name" value="METAL TRANSPORTER CNNM"/>
    <property type="match status" value="1"/>
</dbReference>
<evidence type="ECO:0000256" key="9">
    <source>
        <dbReference type="SAM" id="Phobius"/>
    </source>
</evidence>
<evidence type="ECO:0000259" key="10">
    <source>
        <dbReference type="PROSITE" id="PS51371"/>
    </source>
</evidence>
<accession>A0A250WQ15</accession>
<dbReference type="InterPro" id="IPR044751">
    <property type="entry name" value="Ion_transp-like_CBS"/>
</dbReference>
<dbReference type="CDD" id="cd04590">
    <property type="entry name" value="CBS_pair_CorC_HlyC_assoc"/>
    <property type="match status" value="1"/>
</dbReference>
<proteinExistence type="predicted"/>
<dbReference type="GO" id="GO:0030026">
    <property type="term" value="P:intracellular manganese ion homeostasis"/>
    <property type="evidence" value="ECO:0007669"/>
    <property type="project" value="TreeGrafter"/>
</dbReference>
<dbReference type="Pfam" id="PF01595">
    <property type="entry name" value="CNNM"/>
    <property type="match status" value="1"/>
</dbReference>
<keyword evidence="13" id="KW-1185">Reference proteome</keyword>
<dbReference type="AlphaFoldDB" id="A0A250WQ15"/>
<sequence length="868" mass="93579">MLCSLFRYASPFPHRRLNDWEDNSDGENVFYLATSIALVCFAGCMSGLTLGLLSLDAVELEVLRRSGTDIEKRSAEKIIPIIKNAHYLLVTLLLCNAAAMEALPIVLDKMVHEGVAILLGVTAVLFFGEIIPQAACSKYGILIGAAMATPVRILMFATCPISWPISKILDYVLGGEHSSLFRRKQLKALVSIHSREESFGGKLSTDEIQIITGALDLTTKTAYQAMTPMEKVFMLSTNQCLDDCTVESIMSSKPYSRLPVYRGDDKRDIVGLILVKELLEYVKKFPDSPVSNLKIRPLPRLSASTPMYDMLKLFRTGRAHMAVLTQPDVGAPCSAMATRQPSPPCSSKGLLDMKERTPALANGQHHWDASHASAASHGVSSTRTTACMTLDCGVDHAEVIRQQSTAMKYSRSNGDLVAGVSLSPGTHSILHASHGGCGNEESGQCQRGAPLPMAGSCNPALTPSYVQRPLPLTSARHGENGSACMLQQDEMPEDNWSASTSPGSKSICQLTSVLSLKALFRGSSAVSSSACKDIELGQSQAYTKVQISDPYLPARGESCTLSEDDDVDDMLPIPLIARPGEPIGIITIEDVIEELMQFEIVDETDKFVDNEQSVLVSDVNLERDLPEALLKVVRFATETANKKMTHFSTPNSCNFSSSTVPEVFFCRTTARAMGHAYSVSSPGNKVPLKCSNSDGQKWKSMEDTIPSTSASISNGAQRPANTSRPPVAIWSGVTEGKPTASGGVGGMYGLTRGASRALSATTAFGLAKHRRHTREMEPESTPLLLSSNFDSHNNTNILTSGTPCLASDNEVSSAQNDVHHDRSTAAGMKVVASSTSLLQGSKDRKKSFVPSEQDSQEMPTCLVTARQQ</sequence>
<feature type="domain" description="CNNM transmembrane" evidence="11">
    <location>
        <begin position="24"/>
        <end position="207"/>
    </location>
</feature>
<reference evidence="12 13" key="1">
    <citation type="submission" date="2017-08" db="EMBL/GenBank/DDBJ databases">
        <title>Acidophilic green algal genome provides insights into adaptation to an acidic environment.</title>
        <authorList>
            <person name="Hirooka S."/>
            <person name="Hirose Y."/>
            <person name="Kanesaki Y."/>
            <person name="Higuchi S."/>
            <person name="Fujiwara T."/>
            <person name="Onuma R."/>
            <person name="Era A."/>
            <person name="Ohbayashi R."/>
            <person name="Uzuka A."/>
            <person name="Nozaki H."/>
            <person name="Yoshikawa H."/>
            <person name="Miyagishima S.Y."/>
        </authorList>
    </citation>
    <scope>NUCLEOTIDE SEQUENCE [LARGE SCALE GENOMIC DNA]</scope>
    <source>
        <strain evidence="12 13">NIES-2499</strain>
    </source>
</reference>
<dbReference type="PANTHER" id="PTHR12064:SF97">
    <property type="entry name" value="METAL TRANSPORTER CNNM-5"/>
    <property type="match status" value="1"/>
</dbReference>
<keyword evidence="5 7" id="KW-0472">Membrane</keyword>
<evidence type="ECO:0000256" key="2">
    <source>
        <dbReference type="ARBA" id="ARBA00022692"/>
    </source>
</evidence>
<feature type="transmembrane region" description="Helical" evidence="9">
    <location>
        <begin position="139"/>
        <end position="163"/>
    </location>
</feature>
<evidence type="ECO:0000313" key="12">
    <source>
        <dbReference type="EMBL" id="GAX72913.1"/>
    </source>
</evidence>
<evidence type="ECO:0000256" key="3">
    <source>
        <dbReference type="ARBA" id="ARBA00022737"/>
    </source>
</evidence>
<evidence type="ECO:0008006" key="14">
    <source>
        <dbReference type="Google" id="ProtNLM"/>
    </source>
</evidence>
<feature type="domain" description="CBS" evidence="10">
    <location>
        <begin position="226"/>
        <end position="290"/>
    </location>
</feature>
<dbReference type="Gene3D" id="3.10.580.10">
    <property type="entry name" value="CBS-domain"/>
    <property type="match status" value="1"/>
</dbReference>
<dbReference type="InterPro" id="IPR045095">
    <property type="entry name" value="ACDP"/>
</dbReference>